<dbReference type="Proteomes" id="UP001165275">
    <property type="component" value="Unassembled WGS sequence"/>
</dbReference>
<sequence>MEETEFFKQGHVLITNARFIVGNSTYAMTGVTSVKKHSVTPSRIGAIVLIIVGMVLLINMQGVSKLWGVGVIGLGVLAIKGAKTKHSVYLNSSSGESQALQSEDENYIDTVINALNQAIIHRG</sequence>
<keyword evidence="1" id="KW-1133">Transmembrane helix</keyword>
<feature type="transmembrane region" description="Helical" evidence="1">
    <location>
        <begin position="44"/>
        <end position="60"/>
    </location>
</feature>
<proteinExistence type="predicted"/>
<dbReference type="RefSeq" id="WP_248944875.1">
    <property type="nucleotide sequence ID" value="NZ_CBCSGY010000077.1"/>
</dbReference>
<keyword evidence="1" id="KW-0472">Membrane</keyword>
<comment type="caution">
    <text evidence="2">The sequence shown here is derived from an EMBL/GenBank/DDBJ whole genome shotgun (WGS) entry which is preliminary data.</text>
</comment>
<dbReference type="Pfam" id="PF19744">
    <property type="entry name" value="DUF6232"/>
    <property type="match status" value="1"/>
</dbReference>
<dbReference type="InterPro" id="IPR045629">
    <property type="entry name" value="DUF6232"/>
</dbReference>
<evidence type="ECO:0000256" key="1">
    <source>
        <dbReference type="SAM" id="Phobius"/>
    </source>
</evidence>
<name>A0ABT0K981_9GAMM</name>
<keyword evidence="3" id="KW-1185">Reference proteome</keyword>
<protein>
    <submittedName>
        <fullName evidence="2">QacE</fullName>
    </submittedName>
</protein>
<gene>
    <name evidence="2" type="ORF">KAJ71_05965</name>
</gene>
<reference evidence="2" key="1">
    <citation type="submission" date="2021-04" db="EMBL/GenBank/DDBJ databases">
        <title>Genome sequence of Serratia sp. arafor3.</title>
        <authorList>
            <person name="Besaury L."/>
        </authorList>
    </citation>
    <scope>NUCLEOTIDE SEQUENCE</scope>
    <source>
        <strain evidence="2">Arafor3</strain>
    </source>
</reference>
<dbReference type="EMBL" id="JAGQDC010000003">
    <property type="protein sequence ID" value="MCL1028581.1"/>
    <property type="molecule type" value="Genomic_DNA"/>
</dbReference>
<organism evidence="2 3">
    <name type="scientific">Serratia silvae</name>
    <dbReference type="NCBI Taxonomy" id="2824122"/>
    <lineage>
        <taxon>Bacteria</taxon>
        <taxon>Pseudomonadati</taxon>
        <taxon>Pseudomonadota</taxon>
        <taxon>Gammaproteobacteria</taxon>
        <taxon>Enterobacterales</taxon>
        <taxon>Yersiniaceae</taxon>
        <taxon>Serratia</taxon>
    </lineage>
</organism>
<evidence type="ECO:0000313" key="2">
    <source>
        <dbReference type="EMBL" id="MCL1028581.1"/>
    </source>
</evidence>
<keyword evidence="1" id="KW-0812">Transmembrane</keyword>
<evidence type="ECO:0000313" key="3">
    <source>
        <dbReference type="Proteomes" id="UP001165275"/>
    </source>
</evidence>
<accession>A0ABT0K981</accession>